<evidence type="ECO:0000313" key="8">
    <source>
        <dbReference type="EMBL" id="EAR11362.1"/>
    </source>
</evidence>
<keyword evidence="5" id="KW-0732">Signal</keyword>
<feature type="domain" description="GGDEF" evidence="7">
    <location>
        <begin position="520"/>
        <end position="650"/>
    </location>
</feature>
<feature type="transmembrane region" description="Helical" evidence="4">
    <location>
        <begin position="327"/>
        <end position="348"/>
    </location>
</feature>
<evidence type="ECO:0000259" key="7">
    <source>
        <dbReference type="PROSITE" id="PS50887"/>
    </source>
</evidence>
<dbReference type="SMART" id="SM00267">
    <property type="entry name" value="GGDEF"/>
    <property type="match status" value="1"/>
</dbReference>
<dbReference type="InterPro" id="IPR043128">
    <property type="entry name" value="Rev_trsase/Diguanyl_cyclase"/>
</dbReference>
<dbReference type="InterPro" id="IPR001610">
    <property type="entry name" value="PAC"/>
</dbReference>
<sequence length="650" mass="73556">MRLPLWLLSLVLFGVSMLSMADELEAVSLQLKWRHQFQFAGYYAAVEKGFYADAGFDVTLIEHRGGSDLFEPVISGEAQFGLADSSIVVKRLQGAPVVVVSTVFQHSPLVMISLKGRGILSPYEFAGRRIMFQRGEDDASIQAMLTSLGLQPDDYELVPHNFDNFALLDDTLNVDVMSAYLSNQPYLYLERGYEVQVVDPANYGIDFYGDLLYTNEAYLRASPDRVQAFREASLRGWNYALENPEEVIGWLQSTYPSSKSDDALHYEAEVISQMVAKNFVALGTLYPERFERIAEIYKRLKLAPENVELEGLVLEGYLNNESRNQAFVRWALLVTLILAAGVLILMMINRKLQQTIQRRTEQLDQLNQQLGRQVELTDRYVIFAEVDRFHRFTKVSDAFCQASGYRREQFLAMKTEDLVSAEQLDGHFRVVEDVLLGVPWQGEMTYRKADGGMFWVQMYVDPLKDDEGHVIGYTATANDITYQKEVERLSQTDPLTGLANRMKLDLELGREWARFYRYQQHFSIIIVDLDHFKTINDQYGHQEGDLVLKKAADVLSSLLRTTDIIGRWGGEEFLILLPQTDADTAYLVAEKLRAGLPLIEGLRSPAPTGSFGTASTSVFTSSAEDLIRAADRALYQAKASGRNRVMVAES</sequence>
<dbReference type="Proteomes" id="UP000005953">
    <property type="component" value="Unassembled WGS sequence"/>
</dbReference>
<gene>
    <name evidence="8" type="ORF">MED297_20782</name>
</gene>
<organism evidence="8 9">
    <name type="scientific">Reinekea blandensis MED297</name>
    <dbReference type="NCBI Taxonomy" id="314283"/>
    <lineage>
        <taxon>Bacteria</taxon>
        <taxon>Pseudomonadati</taxon>
        <taxon>Pseudomonadota</taxon>
        <taxon>Gammaproteobacteria</taxon>
        <taxon>Oceanospirillales</taxon>
        <taxon>Saccharospirillaceae</taxon>
        <taxon>Reinekea</taxon>
    </lineage>
</organism>
<dbReference type="AlphaFoldDB" id="A4B9R1"/>
<evidence type="ECO:0000259" key="6">
    <source>
        <dbReference type="PROSITE" id="PS50113"/>
    </source>
</evidence>
<dbReference type="PROSITE" id="PS50887">
    <property type="entry name" value="GGDEF"/>
    <property type="match status" value="1"/>
</dbReference>
<keyword evidence="9" id="KW-1185">Reference proteome</keyword>
<keyword evidence="4" id="KW-1133">Transmembrane helix</keyword>
<dbReference type="InterPro" id="IPR050469">
    <property type="entry name" value="Diguanylate_Cyclase"/>
</dbReference>
<dbReference type="Gene3D" id="3.40.190.10">
    <property type="entry name" value="Periplasmic binding protein-like II"/>
    <property type="match status" value="2"/>
</dbReference>
<dbReference type="PANTHER" id="PTHR45138:SF9">
    <property type="entry name" value="DIGUANYLATE CYCLASE DGCM-RELATED"/>
    <property type="match status" value="1"/>
</dbReference>
<evidence type="ECO:0000256" key="2">
    <source>
        <dbReference type="ARBA" id="ARBA00012528"/>
    </source>
</evidence>
<dbReference type="EC" id="2.7.7.65" evidence="2"/>
<dbReference type="SUPFAM" id="SSF55785">
    <property type="entry name" value="PYP-like sensor domain (PAS domain)"/>
    <property type="match status" value="1"/>
</dbReference>
<evidence type="ECO:0000256" key="4">
    <source>
        <dbReference type="SAM" id="Phobius"/>
    </source>
</evidence>
<dbReference type="InterPro" id="IPR035965">
    <property type="entry name" value="PAS-like_dom_sf"/>
</dbReference>
<comment type="catalytic activity">
    <reaction evidence="3">
        <text>2 GTP = 3',3'-c-di-GMP + 2 diphosphate</text>
        <dbReference type="Rhea" id="RHEA:24898"/>
        <dbReference type="ChEBI" id="CHEBI:33019"/>
        <dbReference type="ChEBI" id="CHEBI:37565"/>
        <dbReference type="ChEBI" id="CHEBI:58805"/>
        <dbReference type="EC" id="2.7.7.65"/>
    </reaction>
</comment>
<dbReference type="SUPFAM" id="SSF55073">
    <property type="entry name" value="Nucleotide cyclase"/>
    <property type="match status" value="1"/>
</dbReference>
<dbReference type="Gene3D" id="3.30.70.270">
    <property type="match status" value="1"/>
</dbReference>
<dbReference type="GO" id="GO:0052621">
    <property type="term" value="F:diguanylate cyclase activity"/>
    <property type="evidence" value="ECO:0007669"/>
    <property type="project" value="UniProtKB-EC"/>
</dbReference>
<dbReference type="SUPFAM" id="SSF53850">
    <property type="entry name" value="Periplasmic binding protein-like II"/>
    <property type="match status" value="1"/>
</dbReference>
<evidence type="ECO:0000256" key="1">
    <source>
        <dbReference type="ARBA" id="ARBA00001946"/>
    </source>
</evidence>
<dbReference type="RefSeq" id="WP_008044971.1">
    <property type="nucleotide sequence ID" value="NZ_CH724151.1"/>
</dbReference>
<accession>A4B9R1</accession>
<comment type="caution">
    <text evidence="8">The sequence shown here is derived from an EMBL/GenBank/DDBJ whole genome shotgun (WGS) entry which is preliminary data.</text>
</comment>
<dbReference type="STRING" id="314283.MED297_20782"/>
<keyword evidence="4" id="KW-0472">Membrane</keyword>
<evidence type="ECO:0000313" key="9">
    <source>
        <dbReference type="Proteomes" id="UP000005953"/>
    </source>
</evidence>
<dbReference type="Gene3D" id="3.30.450.20">
    <property type="entry name" value="PAS domain"/>
    <property type="match status" value="1"/>
</dbReference>
<protein>
    <recommendedName>
        <fullName evidence="2">diguanylate cyclase</fullName>
        <ecNumber evidence="2">2.7.7.65</ecNumber>
    </recommendedName>
</protein>
<dbReference type="InterPro" id="IPR000160">
    <property type="entry name" value="GGDEF_dom"/>
</dbReference>
<evidence type="ECO:0000256" key="3">
    <source>
        <dbReference type="ARBA" id="ARBA00034247"/>
    </source>
</evidence>
<name>A4B9R1_9GAMM</name>
<dbReference type="PROSITE" id="PS50113">
    <property type="entry name" value="PAC"/>
    <property type="match status" value="1"/>
</dbReference>
<dbReference type="OrthoDB" id="9180959at2"/>
<feature type="signal peptide" evidence="5">
    <location>
        <begin position="1"/>
        <end position="21"/>
    </location>
</feature>
<comment type="cofactor">
    <cofactor evidence="1">
        <name>Mg(2+)</name>
        <dbReference type="ChEBI" id="CHEBI:18420"/>
    </cofactor>
</comment>
<reference evidence="8 9" key="1">
    <citation type="submission" date="2006-02" db="EMBL/GenBank/DDBJ databases">
        <authorList>
            <person name="Pinhassi J."/>
            <person name="Pedros-Alio C."/>
            <person name="Ferriera S."/>
            <person name="Johnson J."/>
            <person name="Kravitz S."/>
            <person name="Halpern A."/>
            <person name="Remington K."/>
            <person name="Beeson K."/>
            <person name="Tran B."/>
            <person name="Rogers Y.-H."/>
            <person name="Friedman R."/>
            <person name="Venter J.C."/>
        </authorList>
    </citation>
    <scope>NUCLEOTIDE SEQUENCE [LARGE SCALE GENOMIC DNA]</scope>
    <source>
        <strain evidence="8 9">MED297</strain>
    </source>
</reference>
<dbReference type="NCBIfam" id="TIGR00229">
    <property type="entry name" value="sensory_box"/>
    <property type="match status" value="1"/>
</dbReference>
<dbReference type="CDD" id="cd01949">
    <property type="entry name" value="GGDEF"/>
    <property type="match status" value="1"/>
</dbReference>
<dbReference type="Pfam" id="PF00990">
    <property type="entry name" value="GGDEF"/>
    <property type="match status" value="1"/>
</dbReference>
<dbReference type="InterPro" id="IPR029787">
    <property type="entry name" value="Nucleotide_cyclase"/>
</dbReference>
<evidence type="ECO:0000256" key="5">
    <source>
        <dbReference type="SAM" id="SignalP"/>
    </source>
</evidence>
<dbReference type="EMBL" id="AAOE01000001">
    <property type="protein sequence ID" value="EAR11362.1"/>
    <property type="molecule type" value="Genomic_DNA"/>
</dbReference>
<dbReference type="Pfam" id="PF13426">
    <property type="entry name" value="PAS_9"/>
    <property type="match status" value="1"/>
</dbReference>
<feature type="chain" id="PRO_5002664938" description="diguanylate cyclase" evidence="5">
    <location>
        <begin position="22"/>
        <end position="650"/>
    </location>
</feature>
<dbReference type="SMART" id="SM00086">
    <property type="entry name" value="PAC"/>
    <property type="match status" value="1"/>
</dbReference>
<dbReference type="NCBIfam" id="TIGR00254">
    <property type="entry name" value="GGDEF"/>
    <property type="match status" value="1"/>
</dbReference>
<dbReference type="InterPro" id="IPR000700">
    <property type="entry name" value="PAS-assoc_C"/>
</dbReference>
<dbReference type="HOGENOM" id="CLU_000445_86_4_6"/>
<dbReference type="PANTHER" id="PTHR45138">
    <property type="entry name" value="REGULATORY COMPONENTS OF SENSORY TRANSDUCTION SYSTEM"/>
    <property type="match status" value="1"/>
</dbReference>
<dbReference type="CDD" id="cd00130">
    <property type="entry name" value="PAS"/>
    <property type="match status" value="1"/>
</dbReference>
<dbReference type="InterPro" id="IPR015168">
    <property type="entry name" value="SsuA/THI5"/>
</dbReference>
<dbReference type="Pfam" id="PF09084">
    <property type="entry name" value="NMT1"/>
    <property type="match status" value="1"/>
</dbReference>
<feature type="domain" description="PAC" evidence="6">
    <location>
        <begin position="440"/>
        <end position="492"/>
    </location>
</feature>
<proteinExistence type="predicted"/>
<keyword evidence="4" id="KW-0812">Transmembrane</keyword>
<dbReference type="FunFam" id="3.30.70.270:FF:000001">
    <property type="entry name" value="Diguanylate cyclase domain protein"/>
    <property type="match status" value="1"/>
</dbReference>
<dbReference type="InterPro" id="IPR000014">
    <property type="entry name" value="PAS"/>
</dbReference>